<dbReference type="SUPFAM" id="SSF52172">
    <property type="entry name" value="CheY-like"/>
    <property type="match status" value="1"/>
</dbReference>
<dbReference type="InterPro" id="IPR016032">
    <property type="entry name" value="Sig_transdc_resp-reg_C-effctor"/>
</dbReference>
<keyword evidence="2" id="KW-0238">DNA-binding</keyword>
<dbReference type="CDD" id="cd06170">
    <property type="entry name" value="LuxR_C_like"/>
    <property type="match status" value="1"/>
</dbReference>
<keyword evidence="8" id="KW-1185">Reference proteome</keyword>
<keyword evidence="3" id="KW-0804">Transcription</keyword>
<dbReference type="InterPro" id="IPR011006">
    <property type="entry name" value="CheY-like_superfamily"/>
</dbReference>
<evidence type="ECO:0000256" key="2">
    <source>
        <dbReference type="ARBA" id="ARBA00023125"/>
    </source>
</evidence>
<gene>
    <name evidence="7" type="ORF">O1V66_01050</name>
</gene>
<reference evidence="7" key="1">
    <citation type="submission" date="2022-12" db="EMBL/GenBank/DDBJ databases">
        <title>Complete genome sequence of an Australian strain of Rouxiella badensis DAR84756 and resolution of the R. badensis DSM100043 and R. chamberiensis DSM28324 genomes.</title>
        <authorList>
            <person name="Paul S."/>
            <person name="Anderson P.J."/>
            <person name="Maynard G."/>
            <person name="Dyall-Smith M."/>
            <person name="Kudinha T."/>
        </authorList>
    </citation>
    <scope>NUCLEOTIDE SEQUENCE</scope>
    <source>
        <strain evidence="7">DSM 28324</strain>
    </source>
</reference>
<dbReference type="InterPro" id="IPR001789">
    <property type="entry name" value="Sig_transdc_resp-reg_receiver"/>
</dbReference>
<sequence>MASHTPCNTPSNGDHYSVMIVDDHPLMIRAVKQLLNVSPRLHVVAEASSGVEALAAARMADIDVIILDLNMRGMSGLETLEALRAEGCQAKIIILTVSDSPCDIANLINAGADAYLLKDSEPEYLLEQILLTAQGKHYLNEEIRNSIAAENSRINPLQKLTEREIGVLHEVAKGQSNKEVARELTISEETVKVHIRNVLRKLDVRSRVAATVMFLENRA</sequence>
<dbReference type="PRINTS" id="PR00038">
    <property type="entry name" value="HTHLUXR"/>
</dbReference>
<keyword evidence="4" id="KW-0597">Phosphoprotein</keyword>
<dbReference type="Proteomes" id="UP001164712">
    <property type="component" value="Chromosome"/>
</dbReference>
<dbReference type="SUPFAM" id="SSF46894">
    <property type="entry name" value="C-terminal effector domain of the bipartite response regulators"/>
    <property type="match status" value="1"/>
</dbReference>
<dbReference type="InterPro" id="IPR000792">
    <property type="entry name" value="Tscrpt_reg_LuxR_C"/>
</dbReference>
<dbReference type="SMART" id="SM00448">
    <property type="entry name" value="REC"/>
    <property type="match status" value="1"/>
</dbReference>
<organism evidence="7 8">
    <name type="scientific">Rouxiella chamberiensis</name>
    <dbReference type="NCBI Taxonomy" id="1513468"/>
    <lineage>
        <taxon>Bacteria</taxon>
        <taxon>Pseudomonadati</taxon>
        <taxon>Pseudomonadota</taxon>
        <taxon>Gammaproteobacteria</taxon>
        <taxon>Enterobacterales</taxon>
        <taxon>Yersiniaceae</taxon>
        <taxon>Rouxiella</taxon>
    </lineage>
</organism>
<feature type="domain" description="HTH luxR-type" evidence="5">
    <location>
        <begin position="153"/>
        <end position="218"/>
    </location>
</feature>
<dbReference type="PROSITE" id="PS00622">
    <property type="entry name" value="HTH_LUXR_1"/>
    <property type="match status" value="1"/>
</dbReference>
<dbReference type="EMBL" id="CP114058">
    <property type="protein sequence ID" value="WAT01425.1"/>
    <property type="molecule type" value="Genomic_DNA"/>
</dbReference>
<dbReference type="PANTHER" id="PTHR43214">
    <property type="entry name" value="TWO-COMPONENT RESPONSE REGULATOR"/>
    <property type="match status" value="1"/>
</dbReference>
<feature type="modified residue" description="4-aspartylphosphate" evidence="4">
    <location>
        <position position="68"/>
    </location>
</feature>
<dbReference type="PROSITE" id="PS50043">
    <property type="entry name" value="HTH_LUXR_2"/>
    <property type="match status" value="1"/>
</dbReference>
<dbReference type="Pfam" id="PF00196">
    <property type="entry name" value="GerE"/>
    <property type="match status" value="1"/>
</dbReference>
<evidence type="ECO:0000256" key="1">
    <source>
        <dbReference type="ARBA" id="ARBA00023015"/>
    </source>
</evidence>
<dbReference type="InterPro" id="IPR039420">
    <property type="entry name" value="WalR-like"/>
</dbReference>
<proteinExistence type="predicted"/>
<keyword evidence="1" id="KW-0805">Transcription regulation</keyword>
<name>A0ABY7HQ00_9GAMM</name>
<dbReference type="RefSeq" id="WP_045049236.1">
    <property type="nucleotide sequence ID" value="NZ_CP114058.1"/>
</dbReference>
<dbReference type="PANTHER" id="PTHR43214:SF41">
    <property type="entry name" value="NITRATE_NITRITE RESPONSE REGULATOR PROTEIN NARP"/>
    <property type="match status" value="1"/>
</dbReference>
<evidence type="ECO:0000259" key="5">
    <source>
        <dbReference type="PROSITE" id="PS50043"/>
    </source>
</evidence>
<evidence type="ECO:0000313" key="7">
    <source>
        <dbReference type="EMBL" id="WAT01425.1"/>
    </source>
</evidence>
<evidence type="ECO:0000313" key="8">
    <source>
        <dbReference type="Proteomes" id="UP001164712"/>
    </source>
</evidence>
<protein>
    <submittedName>
        <fullName evidence="7">Response regulator</fullName>
    </submittedName>
</protein>
<evidence type="ECO:0000259" key="6">
    <source>
        <dbReference type="PROSITE" id="PS50110"/>
    </source>
</evidence>
<evidence type="ECO:0000256" key="4">
    <source>
        <dbReference type="PROSITE-ProRule" id="PRU00169"/>
    </source>
</evidence>
<dbReference type="Gene3D" id="3.40.50.2300">
    <property type="match status" value="1"/>
</dbReference>
<dbReference type="SMART" id="SM00421">
    <property type="entry name" value="HTH_LUXR"/>
    <property type="match status" value="1"/>
</dbReference>
<accession>A0ABY7HQ00</accession>
<feature type="domain" description="Response regulatory" evidence="6">
    <location>
        <begin position="17"/>
        <end position="133"/>
    </location>
</feature>
<evidence type="ECO:0000256" key="3">
    <source>
        <dbReference type="ARBA" id="ARBA00023163"/>
    </source>
</evidence>
<dbReference type="Pfam" id="PF00072">
    <property type="entry name" value="Response_reg"/>
    <property type="match status" value="1"/>
</dbReference>
<dbReference type="PROSITE" id="PS50110">
    <property type="entry name" value="RESPONSE_REGULATORY"/>
    <property type="match status" value="1"/>
</dbReference>